<dbReference type="InterPro" id="IPR046748">
    <property type="entry name" value="HipA_2"/>
</dbReference>
<dbReference type="EMBL" id="NHOO01000004">
    <property type="protein sequence ID" value="OVE49427.1"/>
    <property type="molecule type" value="Genomic_DNA"/>
</dbReference>
<evidence type="ECO:0000313" key="3">
    <source>
        <dbReference type="Proteomes" id="UP000196342"/>
    </source>
</evidence>
<proteinExistence type="predicted"/>
<evidence type="ECO:0000313" key="2">
    <source>
        <dbReference type="EMBL" id="OVE49427.1"/>
    </source>
</evidence>
<gene>
    <name evidence="2" type="ORF">CBW21_05965</name>
</gene>
<accession>A0A202BCZ8</accession>
<evidence type="ECO:0000259" key="1">
    <source>
        <dbReference type="Pfam" id="PF20613"/>
    </source>
</evidence>
<dbReference type="AlphaFoldDB" id="A0A202BCZ8"/>
<reference evidence="2 3" key="1">
    <citation type="submission" date="2017-05" db="EMBL/GenBank/DDBJ databases">
        <title>Chromobacterium violaceum GHPS1 isolated from Hydrocarbon polluted soil in French Guiana display an awesome secondary metabolite arsenal and a battery of drug and heavy-metal-resistance and detoxification of xenobiotics proteins.</title>
        <authorList>
            <person name="Belbahri L."/>
        </authorList>
    </citation>
    <scope>NUCLEOTIDE SEQUENCE [LARGE SCALE GENOMIC DNA]</scope>
    <source>
        <strain evidence="2 3">GHPS1</strain>
    </source>
</reference>
<sequence length="174" mass="20888">MSEELYEELTKDLKGIGKGMLFGLQECPSVRWFEAADVHRTTKAFRRDLLVFDYWISNEDRIPYNSNLLYSDTENKVIVIDHNRAFIEHLSRNELVGQHIFSEEWPEICVDWVSRAQYEERIEHALHSWDTACGYLPPYWRYENDECDILVNFDIDQARTQLERFRSQDFWEAI</sequence>
<protein>
    <recommendedName>
        <fullName evidence="1">HipA-like kinase domain-containing protein</fullName>
    </recommendedName>
</protein>
<comment type="caution">
    <text evidence="2">The sequence shown here is derived from an EMBL/GenBank/DDBJ whole genome shotgun (WGS) entry which is preliminary data.</text>
</comment>
<organism evidence="2 3">
    <name type="scientific">Chromobacterium violaceum</name>
    <dbReference type="NCBI Taxonomy" id="536"/>
    <lineage>
        <taxon>Bacteria</taxon>
        <taxon>Pseudomonadati</taxon>
        <taxon>Pseudomonadota</taxon>
        <taxon>Betaproteobacteria</taxon>
        <taxon>Neisseriales</taxon>
        <taxon>Chromobacteriaceae</taxon>
        <taxon>Chromobacterium</taxon>
    </lineage>
</organism>
<dbReference type="Pfam" id="PF20613">
    <property type="entry name" value="HipA_2"/>
    <property type="match status" value="1"/>
</dbReference>
<name>A0A202BCZ8_CHRVL</name>
<dbReference type="Proteomes" id="UP000196342">
    <property type="component" value="Unassembled WGS sequence"/>
</dbReference>
<feature type="domain" description="HipA-like kinase" evidence="1">
    <location>
        <begin position="2"/>
        <end position="174"/>
    </location>
</feature>
<keyword evidence="3" id="KW-1185">Reference proteome</keyword>